<keyword evidence="6" id="KW-0597">Phosphoprotein</keyword>
<dbReference type="Gene3D" id="1.20.1110.10">
    <property type="entry name" value="Calcium-transporting ATPase, transmembrane domain"/>
    <property type="match status" value="1"/>
</dbReference>
<dbReference type="CDD" id="cd02608">
    <property type="entry name" value="P-type_ATPase_Na-K_like"/>
    <property type="match status" value="1"/>
</dbReference>
<dbReference type="Pfam" id="PF00690">
    <property type="entry name" value="Cation_ATPase_N"/>
    <property type="match status" value="1"/>
</dbReference>
<dbReference type="InterPro" id="IPR044492">
    <property type="entry name" value="P_typ_ATPase_HD_dom"/>
</dbReference>
<feature type="transmembrane region" description="Helical" evidence="22">
    <location>
        <begin position="327"/>
        <end position="351"/>
    </location>
</feature>
<evidence type="ECO:0000313" key="25">
    <source>
        <dbReference type="Ensembl" id="ENSHHUP00000064479.1"/>
    </source>
</evidence>
<evidence type="ECO:0000256" key="8">
    <source>
        <dbReference type="ARBA" id="ARBA00022692"/>
    </source>
</evidence>
<evidence type="ECO:0000256" key="15">
    <source>
        <dbReference type="ARBA" id="ARBA00022989"/>
    </source>
</evidence>
<keyword evidence="15 22" id="KW-1133">Transmembrane helix</keyword>
<dbReference type="PANTHER" id="PTHR43294:SF15">
    <property type="entry name" value="SODIUM_POTASSIUM-TRANSPORTING ATPASE SUBUNIT ALPHA-3"/>
    <property type="match status" value="1"/>
</dbReference>
<feature type="domain" description="Cation-transporting P-type ATPase N-terminal" evidence="24">
    <location>
        <begin position="47"/>
        <end position="121"/>
    </location>
</feature>
<dbReference type="Ensembl" id="ENSHHUT00000066669.1">
    <property type="protein sequence ID" value="ENSHHUP00000064479.1"/>
    <property type="gene ID" value="ENSHHUG00000037721.1"/>
</dbReference>
<evidence type="ECO:0000256" key="21">
    <source>
        <dbReference type="ARBA" id="ARBA00038795"/>
    </source>
</evidence>
<dbReference type="PANTHER" id="PTHR43294">
    <property type="entry name" value="SODIUM/POTASSIUM-TRANSPORTING ATPASE SUBUNIT ALPHA"/>
    <property type="match status" value="1"/>
</dbReference>
<feature type="transmembrane region" description="Helical" evidence="22">
    <location>
        <begin position="981"/>
        <end position="997"/>
    </location>
</feature>
<comment type="subcellular location">
    <subcellularLocation>
        <location evidence="1 22">Cell membrane</location>
        <topology evidence="1 22">Multi-pass membrane protein</topology>
    </subcellularLocation>
</comment>
<feature type="transmembrane region" description="Helical" evidence="22">
    <location>
        <begin position="296"/>
        <end position="321"/>
    </location>
</feature>
<dbReference type="NCBIfam" id="TIGR01106">
    <property type="entry name" value="ATPase-IIC_X-K"/>
    <property type="match status" value="1"/>
</dbReference>
<evidence type="ECO:0000256" key="23">
    <source>
        <dbReference type="SAM" id="MobiDB-lite"/>
    </source>
</evidence>
<accession>A0A4W5PVJ3</accession>
<dbReference type="Proteomes" id="UP000314982">
    <property type="component" value="Unassembled WGS sequence"/>
</dbReference>
<evidence type="ECO:0000256" key="12">
    <source>
        <dbReference type="ARBA" id="ARBA00022842"/>
    </source>
</evidence>
<evidence type="ECO:0000256" key="7">
    <source>
        <dbReference type="ARBA" id="ARBA00022607"/>
    </source>
</evidence>
<evidence type="ECO:0000256" key="6">
    <source>
        <dbReference type="ARBA" id="ARBA00022553"/>
    </source>
</evidence>
<dbReference type="SFLD" id="SFLDF00027">
    <property type="entry name" value="p-type_atpase"/>
    <property type="match status" value="1"/>
</dbReference>
<dbReference type="InterPro" id="IPR018303">
    <property type="entry name" value="ATPase_P-typ_P_site"/>
</dbReference>
<dbReference type="GeneTree" id="ENSGT00940000165134"/>
<proteinExistence type="inferred from homology"/>
<dbReference type="InterPro" id="IPR023298">
    <property type="entry name" value="ATPase_P-typ_TM_dom_sf"/>
</dbReference>
<evidence type="ECO:0000256" key="10">
    <source>
        <dbReference type="ARBA" id="ARBA00022741"/>
    </source>
</evidence>
<evidence type="ECO:0000256" key="2">
    <source>
        <dbReference type="ARBA" id="ARBA00006934"/>
    </source>
</evidence>
<dbReference type="SUPFAM" id="SSF56784">
    <property type="entry name" value="HAD-like"/>
    <property type="match status" value="1"/>
</dbReference>
<dbReference type="SUPFAM" id="SSF81660">
    <property type="entry name" value="Metal cation-transporting ATPase, ATP-binding domain N"/>
    <property type="match status" value="1"/>
</dbReference>
<dbReference type="InterPro" id="IPR036412">
    <property type="entry name" value="HAD-like_sf"/>
</dbReference>
<evidence type="ECO:0000256" key="20">
    <source>
        <dbReference type="ARBA" id="ARBA00037422"/>
    </source>
</evidence>
<keyword evidence="26" id="KW-1185">Reference proteome</keyword>
<evidence type="ECO:0000256" key="4">
    <source>
        <dbReference type="ARBA" id="ARBA00022475"/>
    </source>
</evidence>
<sequence>MGYGRSDSYRVATTTEKDEKESPKKADSKADKKNKDMEELKKEVPLTEHKMSIEEVCQKYSTDIVQGLTNAKAAEYLDRDGPNALTPPPTTPEWVKFCRQLFGGFSILLWTGAILCFLAYAIQAATEDEPAGDNLYLGIVLSAVVIITGCFSYFQEAKSSKIMESFKNMVPQQALVIREGEKMQINAEEVVAGDLVEVKGGDRIPADLRIVSAHGCKVDNSSLTGESEPQSRSPDCTHDNPLETRNVAFFSTNCVEGTARGIVVCTGDRTVMGRIATLTSGLESGKTPIAKEIEHFIHLITGVAVFLGITFFILAVCLGYTWLEAVIFLIGIIVANVPEGLLATVTVCLTLTAKRMARKNCLVKNLEAVETLGSTSTICSDKTGTLTQNRMTVAHMWFDNQIHEADTTEDQSGASFDKSSETWLALARVAALCNRAQFKAAQDQLPILKRDVAGDASESALLKCIELSCGSVRQMREKNKKVAEIPFNSTNKYQLSVHETEDENDNRYLLVMKGAPERILDRCSTILIQGKEQPMDEEMKEAFQNAYMELGGLGERVLGFCHLLMPEDQYPKGFAFDCDDVNFTTENLCFVGLMSMIDPPRAAVPDAVGKCRSAGIKVIMVTGDHPITAKAIAKGVGIISEGNETVEDIASRLNIPVSQVNPRDAKACVIHGTDLKDLSQDQMDDILRNHTEIVFARTSPQQKLIIVEGCQRQGAIVAVTGDGVNDSPALKKADIGVAMGISGSDVSKQAADMILLDDNFASIVTGVEEGRLIFDNLKKSIAYTLTSNIPEITPFLFFILVNIPLPLGTITILCIDLGTDMVPAISLAYEAAESDIMKRQPRNPARDKLVNERLISIAYGQIGGNDPGSGRVLLLLCDPGREWLNWDDRSNNDLEDSYGQQWTYEQRKIVEYTCHTAFFVSIVVVQWADVIICKTRRNSVFQQGMRNKILIFGLFEETALAAFLSYTPGMDVALRMYPLKPSWWFCAFPYSFLIFVYDEIRKLILRRNPGGTTLSQTHLLYSL</sequence>
<dbReference type="GO" id="GO:1902600">
    <property type="term" value="P:proton transmembrane transport"/>
    <property type="evidence" value="ECO:0007669"/>
    <property type="project" value="TreeGrafter"/>
</dbReference>
<dbReference type="FunFam" id="3.40.1110.10:FF:000001">
    <property type="entry name" value="Sodium/potassium-transporting ATPase subunit alpha"/>
    <property type="match status" value="1"/>
</dbReference>
<evidence type="ECO:0000256" key="22">
    <source>
        <dbReference type="RuleBase" id="RU362084"/>
    </source>
</evidence>
<feature type="transmembrane region" description="Helical" evidence="22">
    <location>
        <begin position="101"/>
        <end position="123"/>
    </location>
</feature>
<reference evidence="25" key="3">
    <citation type="submission" date="2025-09" db="UniProtKB">
        <authorList>
            <consortium name="Ensembl"/>
        </authorList>
    </citation>
    <scope>IDENTIFICATION</scope>
</reference>
<dbReference type="SUPFAM" id="SSF81665">
    <property type="entry name" value="Calcium ATPase, transmembrane domain M"/>
    <property type="match status" value="1"/>
</dbReference>
<evidence type="ECO:0000313" key="26">
    <source>
        <dbReference type="Proteomes" id="UP000314982"/>
    </source>
</evidence>
<keyword evidence="18 22" id="KW-0472">Membrane</keyword>
<keyword evidence="16" id="KW-0915">Sodium</keyword>
<dbReference type="NCBIfam" id="TIGR01494">
    <property type="entry name" value="ATPase_P-type"/>
    <property type="match status" value="2"/>
</dbReference>
<dbReference type="Pfam" id="PF00122">
    <property type="entry name" value="E1-E2_ATPase"/>
    <property type="match status" value="1"/>
</dbReference>
<keyword evidence="17 22" id="KW-0406">Ion transport</keyword>
<dbReference type="GO" id="GO:0006883">
    <property type="term" value="P:intracellular sodium ion homeostasis"/>
    <property type="evidence" value="ECO:0007669"/>
    <property type="project" value="TreeGrafter"/>
</dbReference>
<dbReference type="GO" id="GO:1990573">
    <property type="term" value="P:potassium ion import across plasma membrane"/>
    <property type="evidence" value="ECO:0007669"/>
    <property type="project" value="TreeGrafter"/>
</dbReference>
<feature type="transmembrane region" description="Helical" evidence="22">
    <location>
        <begin position="135"/>
        <end position="154"/>
    </location>
</feature>
<dbReference type="InterPro" id="IPR059000">
    <property type="entry name" value="ATPase_P-type_domA"/>
</dbReference>
<name>A0A4W5PVJ3_9TELE</name>
<evidence type="ECO:0000256" key="14">
    <source>
        <dbReference type="ARBA" id="ARBA00022967"/>
    </source>
</evidence>
<keyword evidence="5 22" id="KW-0633">Potassium transport</keyword>
<dbReference type="GO" id="GO:0016887">
    <property type="term" value="F:ATP hydrolysis activity"/>
    <property type="evidence" value="ECO:0007669"/>
    <property type="project" value="InterPro"/>
</dbReference>
<dbReference type="PROSITE" id="PS00154">
    <property type="entry name" value="ATPASE_E1_E2"/>
    <property type="match status" value="1"/>
</dbReference>
<feature type="compositionally biased region" description="Basic and acidic residues" evidence="23">
    <location>
        <begin position="15"/>
        <end position="43"/>
    </location>
</feature>
<evidence type="ECO:0000256" key="13">
    <source>
        <dbReference type="ARBA" id="ARBA00022958"/>
    </source>
</evidence>
<keyword evidence="19" id="KW-0739">Sodium transport</keyword>
<dbReference type="SFLD" id="SFLDG00002">
    <property type="entry name" value="C1.7:_P-type_atpase_like"/>
    <property type="match status" value="1"/>
</dbReference>
<evidence type="ECO:0000256" key="5">
    <source>
        <dbReference type="ARBA" id="ARBA00022538"/>
    </source>
</evidence>
<keyword evidence="13 22" id="KW-0630">Potassium</keyword>
<protein>
    <recommendedName>
        <fullName evidence="22">Sodium/potassium-transporting ATPase subunit alpha</fullName>
    </recommendedName>
</protein>
<keyword evidence="11 22" id="KW-0067">ATP-binding</keyword>
<evidence type="ECO:0000256" key="16">
    <source>
        <dbReference type="ARBA" id="ARBA00023053"/>
    </source>
</evidence>
<evidence type="ECO:0000256" key="9">
    <source>
        <dbReference type="ARBA" id="ARBA00022723"/>
    </source>
</evidence>
<evidence type="ECO:0000259" key="24">
    <source>
        <dbReference type="SMART" id="SM00831"/>
    </source>
</evidence>
<dbReference type="PRINTS" id="PR00119">
    <property type="entry name" value="CATATPASE"/>
</dbReference>
<reference evidence="25" key="2">
    <citation type="submission" date="2025-08" db="UniProtKB">
        <authorList>
            <consortium name="Ensembl"/>
        </authorList>
    </citation>
    <scope>IDENTIFICATION</scope>
</reference>
<evidence type="ECO:0000256" key="18">
    <source>
        <dbReference type="ARBA" id="ARBA00023136"/>
    </source>
</evidence>
<dbReference type="FunFam" id="1.20.1110.10:FF:000095">
    <property type="entry name" value="Sodium/potassium-transporting ATPase subunit alpha-1"/>
    <property type="match status" value="2"/>
</dbReference>
<dbReference type="InterPro" id="IPR006068">
    <property type="entry name" value="ATPase_P-typ_cation-transptr_C"/>
</dbReference>
<dbReference type="InterPro" id="IPR004014">
    <property type="entry name" value="ATPase_P-typ_cation-transptr_N"/>
</dbReference>
<keyword evidence="4" id="KW-1003">Cell membrane</keyword>
<keyword evidence="12" id="KW-0460">Magnesium</keyword>
<reference evidence="26" key="1">
    <citation type="submission" date="2018-06" db="EMBL/GenBank/DDBJ databases">
        <title>Genome assembly of Danube salmon.</title>
        <authorList>
            <person name="Macqueen D.J."/>
            <person name="Gundappa M.K."/>
        </authorList>
    </citation>
    <scope>NUCLEOTIDE SEQUENCE [LARGE SCALE GENOMIC DNA]</scope>
</reference>
<feature type="transmembrane region" description="Helical" evidence="22">
    <location>
        <begin position="909"/>
        <end position="928"/>
    </location>
</feature>
<dbReference type="InterPro" id="IPR008250">
    <property type="entry name" value="ATPase_P-typ_transduc_dom_A_sf"/>
</dbReference>
<dbReference type="InterPro" id="IPR050510">
    <property type="entry name" value="Cation_transp_ATPase_P-type"/>
</dbReference>
<dbReference type="Gene3D" id="3.40.1110.10">
    <property type="entry name" value="Calcium-transporting ATPase, cytoplasmic domain N"/>
    <property type="match status" value="1"/>
</dbReference>
<dbReference type="GO" id="GO:0036376">
    <property type="term" value="P:sodium ion export across plasma membrane"/>
    <property type="evidence" value="ECO:0007669"/>
    <property type="project" value="TreeGrafter"/>
</dbReference>
<dbReference type="SMART" id="SM00831">
    <property type="entry name" value="Cation_ATPase_N"/>
    <property type="match status" value="1"/>
</dbReference>
<dbReference type="PRINTS" id="PR00121">
    <property type="entry name" value="NAKATPASE"/>
</dbReference>
<keyword evidence="14" id="KW-1278">Translocase</keyword>
<keyword evidence="8 22" id="KW-0812">Transmembrane</keyword>
<dbReference type="InterPro" id="IPR005775">
    <property type="entry name" value="P-type_ATPase_IIC"/>
</dbReference>
<evidence type="ECO:0000256" key="17">
    <source>
        <dbReference type="ARBA" id="ARBA00023065"/>
    </source>
</evidence>
<keyword evidence="10 22" id="KW-0547">Nucleotide-binding</keyword>
<dbReference type="Pfam" id="PF13246">
    <property type="entry name" value="Cation_ATPase"/>
    <property type="match status" value="1"/>
</dbReference>
<keyword evidence="9 22" id="KW-0479">Metal-binding</keyword>
<dbReference type="GO" id="GO:0005391">
    <property type="term" value="F:P-type sodium:potassium-exchanging transporter activity"/>
    <property type="evidence" value="ECO:0007669"/>
    <property type="project" value="TreeGrafter"/>
</dbReference>
<dbReference type="AlphaFoldDB" id="A0A4W5PVJ3"/>
<evidence type="ECO:0000256" key="19">
    <source>
        <dbReference type="ARBA" id="ARBA00023201"/>
    </source>
</evidence>
<feature type="transmembrane region" description="Helical" evidence="22">
    <location>
        <begin position="949"/>
        <end position="969"/>
    </location>
</feature>
<dbReference type="Pfam" id="PF00689">
    <property type="entry name" value="Cation_ATPase_C"/>
    <property type="match status" value="1"/>
</dbReference>
<organism evidence="25 26">
    <name type="scientific">Hucho hucho</name>
    <name type="common">huchen</name>
    <dbReference type="NCBI Taxonomy" id="62062"/>
    <lineage>
        <taxon>Eukaryota</taxon>
        <taxon>Metazoa</taxon>
        <taxon>Chordata</taxon>
        <taxon>Craniata</taxon>
        <taxon>Vertebrata</taxon>
        <taxon>Euteleostomi</taxon>
        <taxon>Actinopterygii</taxon>
        <taxon>Neopterygii</taxon>
        <taxon>Teleostei</taxon>
        <taxon>Protacanthopterygii</taxon>
        <taxon>Salmoniformes</taxon>
        <taxon>Salmonidae</taxon>
        <taxon>Salmoninae</taxon>
        <taxon>Hucho</taxon>
    </lineage>
</organism>
<feature type="region of interest" description="Disordered" evidence="23">
    <location>
        <begin position="1"/>
        <end position="43"/>
    </location>
</feature>
<comment type="similarity">
    <text evidence="2 22">Belongs to the cation transport ATPase (P-type) (TC 3.A.3) family. Type IIC subfamily.</text>
</comment>
<keyword evidence="3 22" id="KW-0813">Transport</keyword>
<comment type="function">
    <text evidence="20">This is the catalytic component of the active enzyme, which catalyzes the hydrolysis of ATP coupled with the exchange of sodium and potassium ions across the plasma membrane. This action creates the electrochemical gradient of sodium and potassium ions, providing the energy for active transport of various nutrients.</text>
</comment>
<dbReference type="InterPro" id="IPR001757">
    <property type="entry name" value="P_typ_ATPase"/>
</dbReference>
<dbReference type="SUPFAM" id="SSF81653">
    <property type="entry name" value="Calcium ATPase, transduction domain A"/>
    <property type="match status" value="1"/>
</dbReference>
<evidence type="ECO:0000256" key="1">
    <source>
        <dbReference type="ARBA" id="ARBA00004651"/>
    </source>
</evidence>
<dbReference type="FunFam" id="2.70.150.10:FF:000106">
    <property type="entry name" value="Sodium/potassium-transporting ATPase subunit alpha"/>
    <property type="match status" value="1"/>
</dbReference>
<feature type="transmembrane region" description="Helical" evidence="22">
    <location>
        <begin position="795"/>
        <end position="818"/>
    </location>
</feature>
<dbReference type="Gene3D" id="3.40.50.1000">
    <property type="entry name" value="HAD superfamily/HAD-like"/>
    <property type="match status" value="1"/>
</dbReference>
<comment type="subunit">
    <text evidence="21">The sodium/potassium-transporting ATPase is composed of a catalytic alpha subunit, an auxiliary non-catalytic beta subunit and an additional regulatory subunit.</text>
</comment>
<dbReference type="GO" id="GO:0046872">
    <property type="term" value="F:metal ion binding"/>
    <property type="evidence" value="ECO:0007669"/>
    <property type="project" value="UniProtKB-KW"/>
</dbReference>
<dbReference type="Gene3D" id="2.70.150.10">
    <property type="entry name" value="Calcium-transporting ATPase, cytoplasmic transduction domain A"/>
    <property type="match status" value="1"/>
</dbReference>
<evidence type="ECO:0000256" key="11">
    <source>
        <dbReference type="ARBA" id="ARBA00022840"/>
    </source>
</evidence>
<keyword evidence="7" id="KW-0740">Sodium/potassium transport</keyword>
<dbReference type="InterPro" id="IPR023214">
    <property type="entry name" value="HAD_sf"/>
</dbReference>
<dbReference type="InterPro" id="IPR023299">
    <property type="entry name" value="ATPase_P-typ_cyto_dom_N"/>
</dbReference>
<dbReference type="GO" id="GO:0030007">
    <property type="term" value="P:intracellular potassium ion homeostasis"/>
    <property type="evidence" value="ECO:0007669"/>
    <property type="project" value="TreeGrafter"/>
</dbReference>
<evidence type="ECO:0000256" key="3">
    <source>
        <dbReference type="ARBA" id="ARBA00022448"/>
    </source>
</evidence>
<dbReference type="GO" id="GO:0005524">
    <property type="term" value="F:ATP binding"/>
    <property type="evidence" value="ECO:0007669"/>
    <property type="project" value="UniProtKB-KW"/>
</dbReference>
<dbReference type="GO" id="GO:0005886">
    <property type="term" value="C:plasma membrane"/>
    <property type="evidence" value="ECO:0007669"/>
    <property type="project" value="UniProtKB-SubCell"/>
</dbReference>
<dbReference type="FunFam" id="3.40.50.1000:FF:000004">
    <property type="entry name" value="Sodium/potassium-transporting ATPase subunit alpha"/>
    <property type="match status" value="1"/>
</dbReference>
<dbReference type="SFLD" id="SFLDS00003">
    <property type="entry name" value="Haloacid_Dehalogenase"/>
    <property type="match status" value="1"/>
</dbReference>